<dbReference type="InterPro" id="IPR024687">
    <property type="entry name" value="MMS19_C"/>
</dbReference>
<sequence length="1017" mass="116065">MAYTTEQLHGDIVSLLANVDINNEHTNKLARKIANAIDKQMVKLLEVVISLRDYMTSEDDGTRLKSMRCLSSILANLGETVLMKNDVLVVFEFYKNRTDDSACLEEIFHGISSLVKMRYFSSGQIMPLLNILKDQYQPSSHLAATRYLGFKILDNLLQRFHTVISNDKLMNDYFIRTFILLANGEKDPKNLLLSFSLNSDICKMLQNIDSFKEDLFDILFCYFPITFKPPKNDPYKISTEDLKLSLRNAISSTPTFAEDAFANLVDKMTASSPSVKNDTILTLKMCIKSSAAEKCIENWLPIWQALKFEIMNNNDTEDPAVTQAEFNNYKECLSVISVLAEKFLSFGEAVFDKFYSHIFDELKPNFDYEKDLKQSCGILSSIASVNATSFNKVMDNVLPSFFSKNEELDIPKQRLLILNLSFFFDAYIKVFGETGKAEHNHEVTNNKLLGHKDEIIMVLGKALTSSKVEVSLRTLSIIEFTELVKMNGYLTHEEGFMIVQYLTETILTDDNKNIYIACLEGLKVISEHYEDIIREVLLKQLLELLPNEPAVNQPRLNDEQINLDTVLKVIVDFTSTTHKLVKESVIGILEKLCTVAKMDNSEDYCFMFISCLHTLLSSNIKLFDIEHCSELKNIVYEKLLDLVLNCNSIYENDHNLIISSSILWSLNLKSDKITHQEELEKQVKWFVQDKNIINLPSRSAVVFLNILSGLDKKCEFPENVDLLKNVVSLLRNPETNITSFEKLAYLQLISLLINKWCDDESVDGLIYTTNRSTITLEIMAWAAKGLVMKNSPFAVKYLDLFMELLQVAEYSASVTPLFEILVLDTPIFRTVKGISWNHNVRLLYKQKLFSYVAVKLVDGFKATTDMKIKSNYLTALSLILRNTPADITITYISELLPLLLQALELKNSDVRVSSLQTLMDTIEQNSQLVAQHIHSLVPQLLQLIHQDNYNSVTVRLLSLRMLRALTYGIPLNYLLPFKEDIVTGLVVALGDKKRVVRKQCIDTRQSYYELGRVVQDS</sequence>
<dbReference type="GO" id="GO:0005634">
    <property type="term" value="C:nucleus"/>
    <property type="evidence" value="ECO:0007669"/>
    <property type="project" value="UniProtKB-SubCell"/>
</dbReference>
<dbReference type="Pfam" id="PF14500">
    <property type="entry name" value="MMS19_N"/>
    <property type="match status" value="1"/>
</dbReference>
<dbReference type="InParanoid" id="I6NDL8"/>
<feature type="domain" description="MMS19 N-terminal" evidence="7">
    <location>
        <begin position="49"/>
        <end position="312"/>
    </location>
</feature>
<dbReference type="OMA" id="FSFMPEF"/>
<keyword evidence="5" id="KW-0234">DNA repair</keyword>
<dbReference type="InterPro" id="IPR016024">
    <property type="entry name" value="ARM-type_fold"/>
</dbReference>
<dbReference type="PANTHER" id="PTHR12891">
    <property type="entry name" value="DNA REPAIR/TRANSCRIPTION PROTEIN MET18/MMS19"/>
    <property type="match status" value="1"/>
</dbReference>
<comment type="function">
    <text evidence="5">Key component of the cytosolic iron-sulfur protein assembly (CIA) complex, a multiprotein complex that mediates the incorporation of iron-sulfur cluster into apoproteins specifically involved in DNA metabolism and genomic integrity. In the CIA complex, MMS19 acts as an adapter between early-acting CIA components and a subset of cellular target iron-sulfur proteins.</text>
</comment>
<dbReference type="SUPFAM" id="SSF48371">
    <property type="entry name" value="ARM repeat"/>
    <property type="match status" value="1"/>
</dbReference>
<reference evidence="8 9" key="1">
    <citation type="journal article" date="2011" name="G3 (Bethesda)">
        <title>Genome evolution in the Eremothecium clade of the Saccharomyces complex revealed by comparative genomics.</title>
        <authorList>
            <person name="Wendland J."/>
            <person name="Walther A."/>
        </authorList>
    </citation>
    <scope>NUCLEOTIDE SEQUENCE [LARGE SCALE GENOMIC DNA]</scope>
    <source>
        <strain evidence="9">CBS 270.75 / DBVPG 7215 / KCTC 17166 / NRRL Y-17582</strain>
    </source>
</reference>
<evidence type="ECO:0000256" key="3">
    <source>
        <dbReference type="ARBA" id="ARBA00022737"/>
    </source>
</evidence>
<evidence type="ECO:0000313" key="9">
    <source>
        <dbReference type="Proteomes" id="UP000006790"/>
    </source>
</evidence>
<evidence type="ECO:0000256" key="1">
    <source>
        <dbReference type="ARBA" id="ARBA00004123"/>
    </source>
</evidence>
<keyword evidence="5" id="KW-0227">DNA damage</keyword>
<dbReference type="RefSeq" id="XP_003646977.1">
    <property type="nucleotide sequence ID" value="XM_003646929.1"/>
</dbReference>
<dbReference type="Pfam" id="PF12460">
    <property type="entry name" value="MMS19_C"/>
    <property type="match status" value="1"/>
</dbReference>
<dbReference type="eggNOG" id="KOG1967">
    <property type="taxonomic scope" value="Eukaryota"/>
</dbReference>
<dbReference type="InterPro" id="IPR011989">
    <property type="entry name" value="ARM-like"/>
</dbReference>
<evidence type="ECO:0000259" key="7">
    <source>
        <dbReference type="Pfam" id="PF14500"/>
    </source>
</evidence>
<dbReference type="EMBL" id="CP002501">
    <property type="protein sequence ID" value="AET40160.1"/>
    <property type="molecule type" value="Genomic_DNA"/>
</dbReference>
<evidence type="ECO:0000256" key="2">
    <source>
        <dbReference type="ARBA" id="ARBA00009340"/>
    </source>
</evidence>
<keyword evidence="3" id="KW-0677">Repeat</keyword>
<protein>
    <recommendedName>
        <fullName evidence="5">MMS19 nucleotide excision repair protein</fullName>
    </recommendedName>
</protein>
<evidence type="ECO:0000256" key="4">
    <source>
        <dbReference type="ARBA" id="ARBA00023242"/>
    </source>
</evidence>
<proteinExistence type="inferred from homology"/>
<dbReference type="GO" id="GO:0051604">
    <property type="term" value="P:protein maturation"/>
    <property type="evidence" value="ECO:0007669"/>
    <property type="project" value="UniProtKB-UniRule"/>
</dbReference>
<dbReference type="InterPro" id="IPR039920">
    <property type="entry name" value="MMS19"/>
</dbReference>
<dbReference type="FunCoup" id="I6NDL8">
    <property type="interactions" value="939"/>
</dbReference>
<dbReference type="GO" id="GO:0016226">
    <property type="term" value="P:iron-sulfur cluster assembly"/>
    <property type="evidence" value="ECO:0007669"/>
    <property type="project" value="UniProtKB-UniRule"/>
</dbReference>
<accession>I6NDL8</accession>
<dbReference type="HOGENOM" id="CLU_005943_1_0_1"/>
<dbReference type="AlphaFoldDB" id="I6NDL8"/>
<dbReference type="GeneID" id="11468481"/>
<evidence type="ECO:0000259" key="6">
    <source>
        <dbReference type="Pfam" id="PF12460"/>
    </source>
</evidence>
<name>I6NDL8_ERECY</name>
<feature type="domain" description="MMS19 C-terminal" evidence="6">
    <location>
        <begin position="566"/>
        <end position="966"/>
    </location>
</feature>
<comment type="subcellular location">
    <subcellularLocation>
        <location evidence="1 5">Nucleus</location>
    </subcellularLocation>
</comment>
<dbReference type="InterPro" id="IPR029240">
    <property type="entry name" value="MMS19_N"/>
</dbReference>
<dbReference type="OrthoDB" id="342900at2759"/>
<dbReference type="PANTHER" id="PTHR12891:SF0">
    <property type="entry name" value="MMS19 NUCLEOTIDE EXCISION REPAIR PROTEIN HOMOLOG"/>
    <property type="match status" value="1"/>
</dbReference>
<dbReference type="KEGG" id="erc:Ecym_5405"/>
<evidence type="ECO:0000256" key="5">
    <source>
        <dbReference type="RuleBase" id="RU367072"/>
    </source>
</evidence>
<organism evidence="8 9">
    <name type="scientific">Eremothecium cymbalariae (strain CBS 270.75 / DBVPG 7215 / KCTC 17166 / NRRL Y-17582)</name>
    <name type="common">Yeast</name>
    <dbReference type="NCBI Taxonomy" id="931890"/>
    <lineage>
        <taxon>Eukaryota</taxon>
        <taxon>Fungi</taxon>
        <taxon>Dikarya</taxon>
        <taxon>Ascomycota</taxon>
        <taxon>Saccharomycotina</taxon>
        <taxon>Saccharomycetes</taxon>
        <taxon>Saccharomycetales</taxon>
        <taxon>Saccharomycetaceae</taxon>
        <taxon>Eremothecium</taxon>
    </lineage>
</organism>
<comment type="similarity">
    <text evidence="2 5">Belongs to the MET18/MMS19 family.</text>
</comment>
<gene>
    <name evidence="8" type="ordered locus">Ecym_5405</name>
</gene>
<dbReference type="GO" id="GO:0006281">
    <property type="term" value="P:DNA repair"/>
    <property type="evidence" value="ECO:0007669"/>
    <property type="project" value="UniProtKB-UniRule"/>
</dbReference>
<dbReference type="Gene3D" id="1.25.10.10">
    <property type="entry name" value="Leucine-rich Repeat Variant"/>
    <property type="match status" value="1"/>
</dbReference>
<evidence type="ECO:0000313" key="8">
    <source>
        <dbReference type="EMBL" id="AET40160.1"/>
    </source>
</evidence>
<keyword evidence="4 5" id="KW-0539">Nucleus</keyword>
<keyword evidence="9" id="KW-1185">Reference proteome</keyword>
<dbReference type="GO" id="GO:0097361">
    <property type="term" value="C:cytosolic [4Fe-4S] assembly targeting complex"/>
    <property type="evidence" value="ECO:0007669"/>
    <property type="project" value="UniProtKB-UniRule"/>
</dbReference>
<dbReference type="Proteomes" id="UP000006790">
    <property type="component" value="Chromosome 5"/>
</dbReference>
<dbReference type="STRING" id="931890.I6NDL8"/>